<evidence type="ECO:0000313" key="3">
    <source>
        <dbReference type="Proteomes" id="UP000823588"/>
    </source>
</evidence>
<reference evidence="2" key="1">
    <citation type="submission" date="2021-03" db="EMBL/GenBank/DDBJ databases">
        <title>Genomic Encyclopedia of Type Strains, Phase IV (KMG-IV): sequencing the most valuable type-strain genomes for metagenomic binning, comparative biology and taxonomic classification.</title>
        <authorList>
            <person name="Goeker M."/>
        </authorList>
    </citation>
    <scope>NUCLEOTIDE SEQUENCE</scope>
    <source>
        <strain evidence="2">DSM 23564</strain>
    </source>
</reference>
<organism evidence="2 3">
    <name type="scientific">Halorubrum alkaliphilum</name>
    <dbReference type="NCBI Taxonomy" id="261290"/>
    <lineage>
        <taxon>Archaea</taxon>
        <taxon>Methanobacteriati</taxon>
        <taxon>Methanobacteriota</taxon>
        <taxon>Stenosarchaea group</taxon>
        <taxon>Halobacteria</taxon>
        <taxon>Halobacteriales</taxon>
        <taxon>Haloferacaceae</taxon>
        <taxon>Halorubrum</taxon>
    </lineage>
</organism>
<dbReference type="EMBL" id="JAGGKQ010000022">
    <property type="protein sequence ID" value="MBP1923461.1"/>
    <property type="molecule type" value="Genomic_DNA"/>
</dbReference>
<evidence type="ECO:0000313" key="2">
    <source>
        <dbReference type="EMBL" id="MBP1923461.1"/>
    </source>
</evidence>
<gene>
    <name evidence="2" type="ORF">J2751_002503</name>
</gene>
<sequence length="36" mass="4119">MERQKSDDEGTLYTDPEESGLRSGKGNGLIRRLFFD</sequence>
<proteinExistence type="predicted"/>
<feature type="region of interest" description="Disordered" evidence="1">
    <location>
        <begin position="1"/>
        <end position="27"/>
    </location>
</feature>
<dbReference type="AlphaFoldDB" id="A0A8T4GJ74"/>
<accession>A0A8T4GJ74</accession>
<dbReference type="Proteomes" id="UP000823588">
    <property type="component" value="Unassembled WGS sequence"/>
</dbReference>
<comment type="caution">
    <text evidence="2">The sequence shown here is derived from an EMBL/GenBank/DDBJ whole genome shotgun (WGS) entry which is preliminary data.</text>
</comment>
<protein>
    <submittedName>
        <fullName evidence="2">Uncharacterized protein</fullName>
    </submittedName>
</protein>
<evidence type="ECO:0000256" key="1">
    <source>
        <dbReference type="SAM" id="MobiDB-lite"/>
    </source>
</evidence>
<name>A0A8T4GJ74_9EURY</name>
<keyword evidence="3" id="KW-1185">Reference proteome</keyword>